<proteinExistence type="predicted"/>
<name>A0A3M7SJI5_BRAPC</name>
<evidence type="ECO:0000313" key="1">
    <source>
        <dbReference type="EMBL" id="RNA35872.1"/>
    </source>
</evidence>
<sequence length="84" mass="9771">MNFEKKLKGNFNLFLNKTPIFKSNGFGLNEYPEKKNAEKNAVLTLNLESLEFELAIKIWKVNPIIVIVNRLKPGEFFQEINQKS</sequence>
<reference evidence="1 2" key="1">
    <citation type="journal article" date="2018" name="Sci. Rep.">
        <title>Genomic signatures of local adaptation to the degree of environmental predictability in rotifers.</title>
        <authorList>
            <person name="Franch-Gras L."/>
            <person name="Hahn C."/>
            <person name="Garcia-Roger E.M."/>
            <person name="Carmona M.J."/>
            <person name="Serra M."/>
            <person name="Gomez A."/>
        </authorList>
    </citation>
    <scope>NUCLEOTIDE SEQUENCE [LARGE SCALE GENOMIC DNA]</scope>
    <source>
        <strain evidence="1">HYR1</strain>
    </source>
</reference>
<organism evidence="1 2">
    <name type="scientific">Brachionus plicatilis</name>
    <name type="common">Marine rotifer</name>
    <name type="synonym">Brachionus muelleri</name>
    <dbReference type="NCBI Taxonomy" id="10195"/>
    <lineage>
        <taxon>Eukaryota</taxon>
        <taxon>Metazoa</taxon>
        <taxon>Spiralia</taxon>
        <taxon>Gnathifera</taxon>
        <taxon>Rotifera</taxon>
        <taxon>Eurotatoria</taxon>
        <taxon>Monogononta</taxon>
        <taxon>Pseudotrocha</taxon>
        <taxon>Ploima</taxon>
        <taxon>Brachionidae</taxon>
        <taxon>Brachionus</taxon>
    </lineage>
</organism>
<dbReference type="Proteomes" id="UP000276133">
    <property type="component" value="Unassembled WGS sequence"/>
</dbReference>
<gene>
    <name evidence="1" type="ORF">BpHYR1_018614</name>
</gene>
<comment type="caution">
    <text evidence="1">The sequence shown here is derived from an EMBL/GenBank/DDBJ whole genome shotgun (WGS) entry which is preliminary data.</text>
</comment>
<keyword evidence="2" id="KW-1185">Reference proteome</keyword>
<dbReference type="AlphaFoldDB" id="A0A3M7SJI5"/>
<evidence type="ECO:0000313" key="2">
    <source>
        <dbReference type="Proteomes" id="UP000276133"/>
    </source>
</evidence>
<accession>A0A3M7SJI5</accession>
<protein>
    <submittedName>
        <fullName evidence="1">Uncharacterized protein</fullName>
    </submittedName>
</protein>
<dbReference type="EMBL" id="REGN01001279">
    <property type="protein sequence ID" value="RNA35872.1"/>
    <property type="molecule type" value="Genomic_DNA"/>
</dbReference>